<feature type="region of interest" description="Disordered" evidence="1">
    <location>
        <begin position="49"/>
        <end position="128"/>
    </location>
</feature>
<protein>
    <submittedName>
        <fullName evidence="2">Uncharacterized protein</fullName>
    </submittedName>
</protein>
<proteinExistence type="predicted"/>
<comment type="caution">
    <text evidence="2">The sequence shown here is derived from an EMBL/GenBank/DDBJ whole genome shotgun (WGS) entry which is preliminary data.</text>
</comment>
<evidence type="ECO:0000313" key="3">
    <source>
        <dbReference type="Proteomes" id="UP001150925"/>
    </source>
</evidence>
<feature type="compositionally biased region" description="Polar residues" evidence="1">
    <location>
        <begin position="272"/>
        <end position="297"/>
    </location>
</feature>
<gene>
    <name evidence="2" type="ORF">IWQ62_003468</name>
</gene>
<sequence>MVSEHTTHLANIKVSLETMAQAMLTFSASLKLLTDRAVAMETKIDHLQLHSSSSHKRTVAESGYTETQNSPPKRRRSNSSSKGHSAESPTLLSDKNGELQRVASSSDTSHTIPEMVLPRSPAPADTSDCLSLRPEEPALEATPLHSNFFRLAEQFGPLSVPSRSSPPVSSVTGSTLVVPQVTPTSQPLDILYGKTPARNIPASNSYLDTTALHPSSAPIRPSTPTFTVSRSPPSIPKFSTPNPGVSRSGSPDIDERIVQSSPVSRIHREPWPQTSEPPRFCSSPNLDNPTLISNSPIPSLELSDNRNTPEAAEMNYASLSSLSDMKFSPAPASGISQGLGLQTQDFRTHS</sequence>
<name>A0A9W8ANN4_9FUNG</name>
<feature type="compositionally biased region" description="Polar residues" evidence="1">
    <location>
        <begin position="222"/>
        <end position="249"/>
    </location>
</feature>
<feature type="compositionally biased region" description="Polar residues" evidence="1">
    <location>
        <begin position="334"/>
        <end position="350"/>
    </location>
</feature>
<evidence type="ECO:0000256" key="1">
    <source>
        <dbReference type="SAM" id="MobiDB-lite"/>
    </source>
</evidence>
<feature type="region of interest" description="Disordered" evidence="1">
    <location>
        <begin position="214"/>
        <end position="350"/>
    </location>
</feature>
<dbReference type="OrthoDB" id="5651100at2759"/>
<reference evidence="2" key="1">
    <citation type="submission" date="2022-07" db="EMBL/GenBank/DDBJ databases">
        <title>Phylogenomic reconstructions and comparative analyses of Kickxellomycotina fungi.</title>
        <authorList>
            <person name="Reynolds N.K."/>
            <person name="Stajich J.E."/>
            <person name="Barry K."/>
            <person name="Grigoriev I.V."/>
            <person name="Crous P."/>
            <person name="Smith M.E."/>
        </authorList>
    </citation>
    <scope>NUCLEOTIDE SEQUENCE</scope>
    <source>
        <strain evidence="2">RSA 1196</strain>
    </source>
</reference>
<dbReference type="EMBL" id="JANBPY010000938">
    <property type="protein sequence ID" value="KAJ1962623.1"/>
    <property type="molecule type" value="Genomic_DNA"/>
</dbReference>
<organism evidence="2 3">
    <name type="scientific">Dispira parvispora</name>
    <dbReference type="NCBI Taxonomy" id="1520584"/>
    <lineage>
        <taxon>Eukaryota</taxon>
        <taxon>Fungi</taxon>
        <taxon>Fungi incertae sedis</taxon>
        <taxon>Zoopagomycota</taxon>
        <taxon>Kickxellomycotina</taxon>
        <taxon>Dimargaritomycetes</taxon>
        <taxon>Dimargaritales</taxon>
        <taxon>Dimargaritaceae</taxon>
        <taxon>Dispira</taxon>
    </lineage>
</organism>
<evidence type="ECO:0000313" key="2">
    <source>
        <dbReference type="EMBL" id="KAJ1962623.1"/>
    </source>
</evidence>
<dbReference type="Proteomes" id="UP001150925">
    <property type="component" value="Unassembled WGS sequence"/>
</dbReference>
<feature type="compositionally biased region" description="Polar residues" evidence="1">
    <location>
        <begin position="102"/>
        <end position="111"/>
    </location>
</feature>
<dbReference type="AlphaFoldDB" id="A0A9W8ANN4"/>
<keyword evidence="3" id="KW-1185">Reference proteome</keyword>
<accession>A0A9W8ANN4</accession>